<keyword evidence="3" id="KW-1185">Reference proteome</keyword>
<keyword evidence="1" id="KW-0812">Transmembrane</keyword>
<evidence type="ECO:0000313" key="2">
    <source>
        <dbReference type="EMBL" id="KAH9493590.1"/>
    </source>
</evidence>
<protein>
    <submittedName>
        <fullName evidence="2">Uncharacterized protein</fullName>
    </submittedName>
</protein>
<feature type="transmembrane region" description="Helical" evidence="1">
    <location>
        <begin position="79"/>
        <end position="105"/>
    </location>
</feature>
<accession>A0A922HM02</accession>
<dbReference type="Proteomes" id="UP000790347">
    <property type="component" value="Unassembled WGS sequence"/>
</dbReference>
<keyword evidence="1" id="KW-1133">Transmembrane helix</keyword>
<comment type="caution">
    <text evidence="2">The sequence shown here is derived from an EMBL/GenBank/DDBJ whole genome shotgun (WGS) entry which is preliminary data.</text>
</comment>
<dbReference type="AlphaFoldDB" id="A0A922HM02"/>
<keyword evidence="1" id="KW-0472">Membrane</keyword>
<gene>
    <name evidence="2" type="ORF">DERF_014329</name>
</gene>
<feature type="transmembrane region" description="Helical" evidence="1">
    <location>
        <begin position="111"/>
        <end position="131"/>
    </location>
</feature>
<reference evidence="2" key="1">
    <citation type="submission" date="2013-05" db="EMBL/GenBank/DDBJ databases">
        <authorList>
            <person name="Yim A.K.Y."/>
            <person name="Chan T.F."/>
            <person name="Ji K.M."/>
            <person name="Liu X.Y."/>
            <person name="Zhou J.W."/>
            <person name="Li R.Q."/>
            <person name="Yang K.Y."/>
            <person name="Li J."/>
            <person name="Li M."/>
            <person name="Law P.T.W."/>
            <person name="Wu Y.L."/>
            <person name="Cai Z.L."/>
            <person name="Qin H."/>
            <person name="Bao Y."/>
            <person name="Leung R.K.K."/>
            <person name="Ng P.K.S."/>
            <person name="Zou J."/>
            <person name="Zhong X.J."/>
            <person name="Ran P.X."/>
            <person name="Zhong N.S."/>
            <person name="Liu Z.G."/>
            <person name="Tsui S.K.W."/>
        </authorList>
    </citation>
    <scope>NUCLEOTIDE SEQUENCE</scope>
    <source>
        <strain evidence="2">Derf</strain>
        <tissue evidence="2">Whole organism</tissue>
    </source>
</reference>
<name>A0A922HM02_DERFA</name>
<proteinExistence type="predicted"/>
<dbReference type="EMBL" id="ASGP02000008">
    <property type="protein sequence ID" value="KAH9493590.1"/>
    <property type="molecule type" value="Genomic_DNA"/>
</dbReference>
<sequence length="136" mass="15065">MQRNLPASVVLDSSQNPSKQFKRIHFCNKNFAKNSNGFGGRSLANNDRPLNNDGTTVASIYCRIGSLLRSHLFFLADDGGAAAVASLVPDLLLLLILLFCSLFAADSLVELFVTVVDFSSFDLTFLQMFLLRFQQR</sequence>
<reference evidence="2" key="2">
    <citation type="journal article" date="2022" name="Res Sq">
        <title>Comparative Genomics Reveals Insights into the Divergent Evolution of Astigmatic Mites and Household Pest Adaptations.</title>
        <authorList>
            <person name="Xiong Q."/>
            <person name="Wan A.T.-Y."/>
            <person name="Liu X.-Y."/>
            <person name="Fung C.S.-H."/>
            <person name="Xiao X."/>
            <person name="Malainual N."/>
            <person name="Hou J."/>
            <person name="Wang L."/>
            <person name="Wang M."/>
            <person name="Yang K."/>
            <person name="Cui Y."/>
            <person name="Leung E."/>
            <person name="Nong W."/>
            <person name="Shin S.-K."/>
            <person name="Au S."/>
            <person name="Jeong K.Y."/>
            <person name="Chew F.T."/>
            <person name="Hui J."/>
            <person name="Leung T.F."/>
            <person name="Tungtrongchitr A."/>
            <person name="Zhong N."/>
            <person name="Liu Z."/>
            <person name="Tsui S."/>
        </authorList>
    </citation>
    <scope>NUCLEOTIDE SEQUENCE</scope>
    <source>
        <strain evidence="2">Derf</strain>
        <tissue evidence="2">Whole organism</tissue>
    </source>
</reference>
<evidence type="ECO:0000256" key="1">
    <source>
        <dbReference type="SAM" id="Phobius"/>
    </source>
</evidence>
<organism evidence="2 3">
    <name type="scientific">Dermatophagoides farinae</name>
    <name type="common">American house dust mite</name>
    <dbReference type="NCBI Taxonomy" id="6954"/>
    <lineage>
        <taxon>Eukaryota</taxon>
        <taxon>Metazoa</taxon>
        <taxon>Ecdysozoa</taxon>
        <taxon>Arthropoda</taxon>
        <taxon>Chelicerata</taxon>
        <taxon>Arachnida</taxon>
        <taxon>Acari</taxon>
        <taxon>Acariformes</taxon>
        <taxon>Sarcoptiformes</taxon>
        <taxon>Astigmata</taxon>
        <taxon>Psoroptidia</taxon>
        <taxon>Analgoidea</taxon>
        <taxon>Pyroglyphidae</taxon>
        <taxon>Dermatophagoidinae</taxon>
        <taxon>Dermatophagoides</taxon>
    </lineage>
</organism>
<evidence type="ECO:0000313" key="3">
    <source>
        <dbReference type="Proteomes" id="UP000790347"/>
    </source>
</evidence>